<keyword evidence="2" id="KW-1185">Reference proteome</keyword>
<proteinExistence type="predicted"/>
<evidence type="ECO:0000313" key="2">
    <source>
        <dbReference type="Proteomes" id="UP000192511"/>
    </source>
</evidence>
<accession>A0AAX0WTE5</accession>
<organism evidence="1 2">
    <name type="scientific">Legionella anisa</name>
    <dbReference type="NCBI Taxonomy" id="28082"/>
    <lineage>
        <taxon>Bacteria</taxon>
        <taxon>Pseudomonadati</taxon>
        <taxon>Pseudomonadota</taxon>
        <taxon>Gammaproteobacteria</taxon>
        <taxon>Legionellales</taxon>
        <taxon>Legionellaceae</taxon>
        <taxon>Legionella</taxon>
    </lineage>
</organism>
<gene>
    <name evidence="1" type="ORF">A6J39_011415</name>
</gene>
<evidence type="ECO:0000313" key="1">
    <source>
        <dbReference type="EMBL" id="PNL61768.1"/>
    </source>
</evidence>
<sequence>MTKVNLKYATNGLGFFNQISQVNAIISQSKKKNSLSQFTAADDVEICRGMSYAAFPELVELVNEGGQITVDGFRSCLKNRGIDDLAFQNKILNMTLQTREGVQYAAGRIIDTLLLDNQCYMWMLRDFPYFKIELEVDDNNSINLIFNGTWEAFVTEDPTGPRENAVKACVKINISREMVAITSFELTQLSDNPSATRAFELLEANQQNILMKLITFIQHAFGYNCEFRLEEQQEDDQSWPPT</sequence>
<protein>
    <submittedName>
        <fullName evidence="1">Uncharacterized protein</fullName>
    </submittedName>
</protein>
<dbReference type="Proteomes" id="UP000192511">
    <property type="component" value="Unassembled WGS sequence"/>
</dbReference>
<dbReference type="AlphaFoldDB" id="A0AAX0WTE5"/>
<name>A0AAX0WTE5_9GAMM</name>
<reference evidence="1" key="1">
    <citation type="submission" date="2017-12" db="EMBL/GenBank/DDBJ databases">
        <title>FDA dAtabase for Regulatory Grade micrObial Sequences (FDA-ARGOS): Supporting development and validation of Infectious Disease Dx tests.</title>
        <authorList>
            <person name="Kerrigan L."/>
            <person name="Tallon L.J."/>
            <person name="Sadzewicz L."/>
            <person name="Sengamalay N."/>
            <person name="Ott S."/>
            <person name="Godinez A."/>
            <person name="Nagaraj S."/>
            <person name="Vavikolanu K."/>
            <person name="Vyas G."/>
            <person name="Nadendla S."/>
            <person name="Aluvathingal J."/>
            <person name="Sichtig H."/>
        </authorList>
    </citation>
    <scope>NUCLEOTIDE SEQUENCE [LARGE SCALE GENOMIC DNA]</scope>
    <source>
        <strain evidence="1">FDAARGOS_200</strain>
    </source>
</reference>
<dbReference type="GeneID" id="98065903"/>
<dbReference type="EMBL" id="NBTX02000004">
    <property type="protein sequence ID" value="PNL61768.1"/>
    <property type="molecule type" value="Genomic_DNA"/>
</dbReference>
<dbReference type="RefSeq" id="WP_019232297.1">
    <property type="nucleotide sequence ID" value="NZ_CAAAHR010000004.1"/>
</dbReference>
<comment type="caution">
    <text evidence="1">The sequence shown here is derived from an EMBL/GenBank/DDBJ whole genome shotgun (WGS) entry which is preliminary data.</text>
</comment>